<organism evidence="2 3">
    <name type="scientific">Nonomuraea typhae</name>
    <dbReference type="NCBI Taxonomy" id="2603600"/>
    <lineage>
        <taxon>Bacteria</taxon>
        <taxon>Bacillati</taxon>
        <taxon>Actinomycetota</taxon>
        <taxon>Actinomycetes</taxon>
        <taxon>Streptosporangiales</taxon>
        <taxon>Streptosporangiaceae</taxon>
        <taxon>Nonomuraea</taxon>
    </lineage>
</organism>
<evidence type="ECO:0000313" key="2">
    <source>
        <dbReference type="EMBL" id="MFI6498158.1"/>
    </source>
</evidence>
<dbReference type="RefSeq" id="WP_397081415.1">
    <property type="nucleotide sequence ID" value="NZ_JBITGY010000003.1"/>
</dbReference>
<evidence type="ECO:0000256" key="1">
    <source>
        <dbReference type="SAM" id="SignalP"/>
    </source>
</evidence>
<feature type="chain" id="PRO_5046559839" description="DUF3558 domain-containing protein" evidence="1">
    <location>
        <begin position="26"/>
        <end position="248"/>
    </location>
</feature>
<dbReference type="EMBL" id="JBITGY010000003">
    <property type="protein sequence ID" value="MFI6498158.1"/>
    <property type="molecule type" value="Genomic_DNA"/>
</dbReference>
<reference evidence="2 3" key="1">
    <citation type="submission" date="2024-10" db="EMBL/GenBank/DDBJ databases">
        <title>The Natural Products Discovery Center: Release of the First 8490 Sequenced Strains for Exploring Actinobacteria Biosynthetic Diversity.</title>
        <authorList>
            <person name="Kalkreuter E."/>
            <person name="Kautsar S.A."/>
            <person name="Yang D."/>
            <person name="Bader C.D."/>
            <person name="Teijaro C.N."/>
            <person name="Fluegel L."/>
            <person name="Davis C.M."/>
            <person name="Simpson J.R."/>
            <person name="Lauterbach L."/>
            <person name="Steele A.D."/>
            <person name="Gui C."/>
            <person name="Meng S."/>
            <person name="Li G."/>
            <person name="Viehrig K."/>
            <person name="Ye F."/>
            <person name="Su P."/>
            <person name="Kiefer A.F."/>
            <person name="Nichols A."/>
            <person name="Cepeda A.J."/>
            <person name="Yan W."/>
            <person name="Fan B."/>
            <person name="Jiang Y."/>
            <person name="Adhikari A."/>
            <person name="Zheng C.-J."/>
            <person name="Schuster L."/>
            <person name="Cowan T.M."/>
            <person name="Smanski M.J."/>
            <person name="Chevrette M.G."/>
            <person name="De Carvalho L.P.S."/>
            <person name="Shen B."/>
        </authorList>
    </citation>
    <scope>NUCLEOTIDE SEQUENCE [LARGE SCALE GENOMIC DNA]</scope>
    <source>
        <strain evidence="2 3">NPDC050545</strain>
    </source>
</reference>
<accession>A0ABW7YQG3</accession>
<keyword evidence="1" id="KW-0732">Signal</keyword>
<name>A0ABW7YQG3_9ACTN</name>
<proteinExistence type="predicted"/>
<keyword evidence="3" id="KW-1185">Reference proteome</keyword>
<feature type="signal peptide" evidence="1">
    <location>
        <begin position="1"/>
        <end position="25"/>
    </location>
</feature>
<dbReference type="Proteomes" id="UP001612741">
    <property type="component" value="Unassembled WGS sequence"/>
</dbReference>
<sequence length="248" mass="26433">MSPFHRLMASLAAAVVLGAGLTACAEERLTGVCDVVLDGSGSAKPVTGFDAGDRIKQELPRLLNEAGCRNVTFEQITGSSRAAYCRVKNLDVDPDVSGNVDRDSLRAARQDAAVKRAGDLLGCVHTDSREVPGSDVLGGLWRAVEERPAREVPYHLIVFSDFLATDPVGSTHGLNLYTADLTTPAKRRALIEQLAASGRIPNLSGVQLVTIGYGMLQSADPAKFAGFDAFWTELLKDKAKCALPPKKV</sequence>
<evidence type="ECO:0000313" key="3">
    <source>
        <dbReference type="Proteomes" id="UP001612741"/>
    </source>
</evidence>
<comment type="caution">
    <text evidence="2">The sequence shown here is derived from an EMBL/GenBank/DDBJ whole genome shotgun (WGS) entry which is preliminary data.</text>
</comment>
<protein>
    <recommendedName>
        <fullName evidence="4">DUF3558 domain-containing protein</fullName>
    </recommendedName>
</protein>
<dbReference type="PROSITE" id="PS51257">
    <property type="entry name" value="PROKAR_LIPOPROTEIN"/>
    <property type="match status" value="1"/>
</dbReference>
<evidence type="ECO:0008006" key="4">
    <source>
        <dbReference type="Google" id="ProtNLM"/>
    </source>
</evidence>
<gene>
    <name evidence="2" type="ORF">ACIBG2_12265</name>
</gene>